<dbReference type="InterPro" id="IPR001766">
    <property type="entry name" value="Fork_head_dom"/>
</dbReference>
<dbReference type="PANTHER" id="PTHR45881">
    <property type="entry name" value="CHECKPOINT SUPPRESSOR 1-LIKE, ISOFORM A-RELATED"/>
    <property type="match status" value="1"/>
</dbReference>
<keyword evidence="10" id="KW-1185">Reference proteome</keyword>
<dbReference type="EMBL" id="SWKU01000028">
    <property type="protein sequence ID" value="KAF2996299.1"/>
    <property type="molecule type" value="Genomic_DNA"/>
</dbReference>
<evidence type="ECO:0000256" key="1">
    <source>
        <dbReference type="ARBA" id="ARBA00004123"/>
    </source>
</evidence>
<name>A0A9P4T7K2_CURKU</name>
<dbReference type="PANTHER" id="PTHR45881:SF5">
    <property type="entry name" value="FORK-HEAD DOMAIN-CONTAINING PROTEIN"/>
    <property type="match status" value="1"/>
</dbReference>
<comment type="caution">
    <text evidence="9">The sequence shown here is derived from an EMBL/GenBank/DDBJ whole genome shotgun (WGS) entry which is preliminary data.</text>
</comment>
<evidence type="ECO:0000259" key="8">
    <source>
        <dbReference type="PROSITE" id="PS50039"/>
    </source>
</evidence>
<dbReference type="Pfam" id="PF00250">
    <property type="entry name" value="Forkhead"/>
    <property type="match status" value="1"/>
</dbReference>
<dbReference type="PROSITE" id="PS00658">
    <property type="entry name" value="FORK_HEAD_2"/>
    <property type="match status" value="1"/>
</dbReference>
<keyword evidence="5 6" id="KW-0539">Nucleus</keyword>
<evidence type="ECO:0000256" key="2">
    <source>
        <dbReference type="ARBA" id="ARBA00023015"/>
    </source>
</evidence>
<evidence type="ECO:0000256" key="6">
    <source>
        <dbReference type="PROSITE-ProRule" id="PRU00089"/>
    </source>
</evidence>
<comment type="subcellular location">
    <subcellularLocation>
        <location evidence="1 6">Nucleus</location>
    </subcellularLocation>
</comment>
<feature type="compositionally biased region" description="Basic residues" evidence="7">
    <location>
        <begin position="249"/>
        <end position="262"/>
    </location>
</feature>
<feature type="domain" description="Fork-head" evidence="8">
    <location>
        <begin position="159"/>
        <end position="255"/>
    </location>
</feature>
<dbReference type="SUPFAM" id="SSF46785">
    <property type="entry name" value="Winged helix' DNA-binding domain"/>
    <property type="match status" value="1"/>
</dbReference>
<dbReference type="SMART" id="SM00339">
    <property type="entry name" value="FH"/>
    <property type="match status" value="1"/>
</dbReference>
<evidence type="ECO:0000256" key="3">
    <source>
        <dbReference type="ARBA" id="ARBA00023125"/>
    </source>
</evidence>
<keyword evidence="3 6" id="KW-0238">DNA-binding</keyword>
<dbReference type="InterPro" id="IPR030456">
    <property type="entry name" value="TF_fork_head_CS_2"/>
</dbReference>
<dbReference type="Proteomes" id="UP000801428">
    <property type="component" value="Unassembled WGS sequence"/>
</dbReference>
<evidence type="ECO:0000256" key="7">
    <source>
        <dbReference type="SAM" id="MobiDB-lite"/>
    </source>
</evidence>
<dbReference type="Gene3D" id="1.10.10.10">
    <property type="entry name" value="Winged helix-like DNA-binding domain superfamily/Winged helix DNA-binding domain"/>
    <property type="match status" value="1"/>
</dbReference>
<dbReference type="GO" id="GO:0005634">
    <property type="term" value="C:nucleus"/>
    <property type="evidence" value="ECO:0007669"/>
    <property type="project" value="UniProtKB-SubCell"/>
</dbReference>
<dbReference type="OrthoDB" id="5954824at2759"/>
<evidence type="ECO:0000313" key="10">
    <source>
        <dbReference type="Proteomes" id="UP000801428"/>
    </source>
</evidence>
<keyword evidence="2" id="KW-0805">Transcription regulation</keyword>
<evidence type="ECO:0000313" key="9">
    <source>
        <dbReference type="EMBL" id="KAF2996299.1"/>
    </source>
</evidence>
<protein>
    <recommendedName>
        <fullName evidence="8">Fork-head domain-containing protein</fullName>
    </recommendedName>
</protein>
<sequence length="444" mass="49130">MALDSDAMQLPPQGRCVPGSFTRDLDAFSSPTLFASEGGSHEFAQQSQNGIHYSINYPPGYASASPHGYDAARLHNSPNHMATSYPPATFYHSQPGIYTTPSLPDTSMPELMQLGDDYDAQYGNYIKQESRHDYPPPFSDVSRGAALYSTSYEEDDPIDKEQPYAQLIYRALLAAPNHTMILRDIYDWFKKHTDKASHSETKGWQNSIRHNLSMNGAFEKVDSPTDSMTKGFMWRLTPAALREGVKSTTRYRTKASHRRSPHRSQPLPSRQASGSRGGHASRRAASLRRSQRARGLSYQDPTSSAPRSEPYSGYASSDWEEASAYGSPSSCPSRIDTPFSQASYSPYTMPKDSAHFSPMLGMTSHLATAPRSYASSPITPNTPAFAGADTGYNIEQVPAESLFALPSMDERIDPNISSEHQMWMQNGPVDMEFLNELSQYPDGA</sequence>
<reference evidence="9" key="1">
    <citation type="submission" date="2019-04" db="EMBL/GenBank/DDBJ databases">
        <title>Sequencing of skin fungus with MAO and IRED activity.</title>
        <authorList>
            <person name="Marsaioli A.J."/>
            <person name="Bonatto J.M.C."/>
            <person name="Reis Junior O."/>
        </authorList>
    </citation>
    <scope>NUCLEOTIDE SEQUENCE</scope>
    <source>
        <strain evidence="9">30M1</strain>
    </source>
</reference>
<accession>A0A9P4T7K2</accession>
<dbReference type="InterPro" id="IPR036390">
    <property type="entry name" value="WH_DNA-bd_sf"/>
</dbReference>
<evidence type="ECO:0000256" key="4">
    <source>
        <dbReference type="ARBA" id="ARBA00023163"/>
    </source>
</evidence>
<feature type="DNA-binding region" description="Fork-head" evidence="6">
    <location>
        <begin position="159"/>
        <end position="255"/>
    </location>
</feature>
<dbReference type="InterPro" id="IPR036388">
    <property type="entry name" value="WH-like_DNA-bd_sf"/>
</dbReference>
<keyword evidence="4" id="KW-0804">Transcription</keyword>
<dbReference type="GO" id="GO:0000981">
    <property type="term" value="F:DNA-binding transcription factor activity, RNA polymerase II-specific"/>
    <property type="evidence" value="ECO:0007669"/>
    <property type="project" value="TreeGrafter"/>
</dbReference>
<evidence type="ECO:0000256" key="5">
    <source>
        <dbReference type="ARBA" id="ARBA00023242"/>
    </source>
</evidence>
<proteinExistence type="predicted"/>
<dbReference type="AlphaFoldDB" id="A0A9P4T7K2"/>
<dbReference type="PROSITE" id="PS50039">
    <property type="entry name" value="FORK_HEAD_3"/>
    <property type="match status" value="1"/>
</dbReference>
<dbReference type="GO" id="GO:0000978">
    <property type="term" value="F:RNA polymerase II cis-regulatory region sequence-specific DNA binding"/>
    <property type="evidence" value="ECO:0007669"/>
    <property type="project" value="TreeGrafter"/>
</dbReference>
<organism evidence="9 10">
    <name type="scientific">Curvularia kusanoi</name>
    <name type="common">Cochliobolus kusanoi</name>
    <dbReference type="NCBI Taxonomy" id="90978"/>
    <lineage>
        <taxon>Eukaryota</taxon>
        <taxon>Fungi</taxon>
        <taxon>Dikarya</taxon>
        <taxon>Ascomycota</taxon>
        <taxon>Pezizomycotina</taxon>
        <taxon>Dothideomycetes</taxon>
        <taxon>Pleosporomycetidae</taxon>
        <taxon>Pleosporales</taxon>
        <taxon>Pleosporineae</taxon>
        <taxon>Pleosporaceae</taxon>
        <taxon>Curvularia</taxon>
    </lineage>
</organism>
<feature type="region of interest" description="Disordered" evidence="7">
    <location>
        <begin position="245"/>
        <end position="315"/>
    </location>
</feature>
<feature type="compositionally biased region" description="Basic residues" evidence="7">
    <location>
        <begin position="279"/>
        <end position="292"/>
    </location>
</feature>
<gene>
    <name evidence="9" type="ORF">E8E13_005527</name>
</gene>